<dbReference type="GO" id="GO:0005737">
    <property type="term" value="C:cytoplasm"/>
    <property type="evidence" value="ECO:0007669"/>
    <property type="project" value="TreeGrafter"/>
</dbReference>
<dbReference type="GO" id="GO:0016787">
    <property type="term" value="F:hydrolase activity"/>
    <property type="evidence" value="ECO:0007669"/>
    <property type="project" value="UniProtKB-KW"/>
</dbReference>
<protein>
    <submittedName>
        <fullName evidence="3">Amidohydrolase</fullName>
    </submittedName>
</protein>
<dbReference type="PANTHER" id="PTHR21240:SF28">
    <property type="entry name" value="ISO-OROTATE DECARBOXYLASE (EUROFUNG)"/>
    <property type="match status" value="1"/>
</dbReference>
<organism evidence="3 4">
    <name type="scientific">Actinomadura rubteroloni</name>
    <dbReference type="NCBI Taxonomy" id="1926885"/>
    <lineage>
        <taxon>Bacteria</taxon>
        <taxon>Bacillati</taxon>
        <taxon>Actinomycetota</taxon>
        <taxon>Actinomycetes</taxon>
        <taxon>Streptosporangiales</taxon>
        <taxon>Thermomonosporaceae</taxon>
        <taxon>Actinomadura</taxon>
    </lineage>
</organism>
<dbReference type="InterPro" id="IPR032466">
    <property type="entry name" value="Metal_Hydrolase"/>
</dbReference>
<dbReference type="PANTHER" id="PTHR21240">
    <property type="entry name" value="2-AMINO-3-CARBOXYLMUCONATE-6-SEMIALDEHYDE DECARBOXYLASE"/>
    <property type="match status" value="1"/>
</dbReference>
<accession>A0A2P4UPC5</accession>
<comment type="caution">
    <text evidence="3">The sequence shown here is derived from an EMBL/GenBank/DDBJ whole genome shotgun (WGS) entry which is preliminary data.</text>
</comment>
<dbReference type="RefSeq" id="WP_103561804.1">
    <property type="nucleotide sequence ID" value="NZ_MTBP01000001.1"/>
</dbReference>
<evidence type="ECO:0000259" key="2">
    <source>
        <dbReference type="Pfam" id="PF04909"/>
    </source>
</evidence>
<dbReference type="GO" id="GO:0019748">
    <property type="term" value="P:secondary metabolic process"/>
    <property type="evidence" value="ECO:0007669"/>
    <property type="project" value="TreeGrafter"/>
</dbReference>
<gene>
    <name evidence="3" type="ORF">BTM25_13180</name>
</gene>
<dbReference type="Pfam" id="PF04909">
    <property type="entry name" value="Amidohydro_2"/>
    <property type="match status" value="1"/>
</dbReference>
<keyword evidence="1" id="KW-0456">Lyase</keyword>
<evidence type="ECO:0000256" key="1">
    <source>
        <dbReference type="ARBA" id="ARBA00023239"/>
    </source>
</evidence>
<evidence type="ECO:0000313" key="3">
    <source>
        <dbReference type="EMBL" id="POM26910.1"/>
    </source>
</evidence>
<proteinExistence type="predicted"/>
<evidence type="ECO:0000313" key="4">
    <source>
        <dbReference type="Proteomes" id="UP000242367"/>
    </source>
</evidence>
<keyword evidence="4" id="KW-1185">Reference proteome</keyword>
<dbReference type="InterPro" id="IPR006680">
    <property type="entry name" value="Amidohydro-rel"/>
</dbReference>
<dbReference type="EMBL" id="MTBP01000001">
    <property type="protein sequence ID" value="POM26910.1"/>
    <property type="molecule type" value="Genomic_DNA"/>
</dbReference>
<feature type="domain" description="Amidohydrolase-related" evidence="2">
    <location>
        <begin position="7"/>
        <end position="282"/>
    </location>
</feature>
<dbReference type="InterPro" id="IPR032465">
    <property type="entry name" value="ACMSD"/>
</dbReference>
<keyword evidence="3" id="KW-0378">Hydrolase</keyword>
<dbReference type="Gene3D" id="3.20.20.140">
    <property type="entry name" value="Metal-dependent hydrolases"/>
    <property type="match status" value="1"/>
</dbReference>
<dbReference type="SUPFAM" id="SSF51556">
    <property type="entry name" value="Metallo-dependent hydrolases"/>
    <property type="match status" value="1"/>
</dbReference>
<name>A0A2P4UPC5_9ACTN</name>
<dbReference type="Proteomes" id="UP000242367">
    <property type="component" value="Unassembled WGS sequence"/>
</dbReference>
<sequence>MRPAGPIDVHHHAYPPALTAALRDLGVAELAPGVPLPDWKPDDSLRLLDRAGLAGAVLSAPLPDAAFARPSGPLVRAVNEGTAGLAEDRPGRFGALACLPLDDPDGTLLEIGFALDVLGMDGVVLPASLPDGRTLADVSLVPVFDELDRRGAVALVHPNPSVACRCAGPSVPPPLVDFVLDTTRAVAGLVFGGTLRRCPRLKLIVAHAGGAVPYLARRFALAGTWVLAGDVHAAPDAVDAALHGLYYDTAQSASPAVIECLREVTDDSHILTGTDFPFMTDEVVVAAGFPSSGRDGAAELFPRLAR</sequence>
<reference evidence="3 4" key="1">
    <citation type="journal article" date="2017" name="Chemistry">
        <title>Isolation, Biosynthesis and Chemical Modifications of Rubterolones A-F: Rare Tropolone Alkaloids from Actinomadura sp. 5-2.</title>
        <authorList>
            <person name="Guo H."/>
            <person name="Benndorf R."/>
            <person name="Leichnitz D."/>
            <person name="Klassen J.L."/>
            <person name="Vollmers J."/>
            <person name="Gorls H."/>
            <person name="Steinacker M."/>
            <person name="Weigel C."/>
            <person name="Dahse H.M."/>
            <person name="Kaster A.K."/>
            <person name="de Beer Z.W."/>
            <person name="Poulsen M."/>
            <person name="Beemelmanns C."/>
        </authorList>
    </citation>
    <scope>NUCLEOTIDE SEQUENCE [LARGE SCALE GENOMIC DNA]</scope>
    <source>
        <strain evidence="3 4">5-2</strain>
    </source>
</reference>
<dbReference type="GO" id="GO:0016831">
    <property type="term" value="F:carboxy-lyase activity"/>
    <property type="evidence" value="ECO:0007669"/>
    <property type="project" value="InterPro"/>
</dbReference>
<dbReference type="AlphaFoldDB" id="A0A2P4UPC5"/>